<dbReference type="eggNOG" id="ENOG50330UN">
    <property type="taxonomic scope" value="Bacteria"/>
</dbReference>
<proteinExistence type="predicted"/>
<accession>L0DB19</accession>
<dbReference type="STRING" id="886293.Sinac_1679"/>
<reference evidence="1 2" key="1">
    <citation type="submission" date="2012-02" db="EMBL/GenBank/DDBJ databases">
        <title>Complete sequence of chromosome of Singulisphaera acidiphila DSM 18658.</title>
        <authorList>
            <consortium name="US DOE Joint Genome Institute (JGI-PGF)"/>
            <person name="Lucas S."/>
            <person name="Copeland A."/>
            <person name="Lapidus A."/>
            <person name="Glavina del Rio T."/>
            <person name="Dalin E."/>
            <person name="Tice H."/>
            <person name="Bruce D."/>
            <person name="Goodwin L."/>
            <person name="Pitluck S."/>
            <person name="Peters L."/>
            <person name="Ovchinnikova G."/>
            <person name="Chertkov O."/>
            <person name="Kyrpides N."/>
            <person name="Mavromatis K."/>
            <person name="Ivanova N."/>
            <person name="Brettin T."/>
            <person name="Detter J.C."/>
            <person name="Han C."/>
            <person name="Larimer F."/>
            <person name="Land M."/>
            <person name="Hauser L."/>
            <person name="Markowitz V."/>
            <person name="Cheng J.-F."/>
            <person name="Hugenholtz P."/>
            <person name="Woyke T."/>
            <person name="Wu D."/>
            <person name="Tindall B."/>
            <person name="Pomrenke H."/>
            <person name="Brambilla E."/>
            <person name="Klenk H.-P."/>
            <person name="Eisen J.A."/>
        </authorList>
    </citation>
    <scope>NUCLEOTIDE SEQUENCE [LARGE SCALE GENOMIC DNA]</scope>
    <source>
        <strain evidence="2">ATCC BAA-1392 / DSM 18658 / VKM B-2454 / MOB10</strain>
    </source>
</reference>
<dbReference type="HOGENOM" id="CLU_1123911_0_0_0"/>
<name>L0DB19_SINAD</name>
<dbReference type="AlphaFoldDB" id="L0DB19"/>
<sequence>MTSKEWRRSKDPIKMIAGLKGVASERKGRLYLCGGCRAIWHLLYDVRSHRAVEVAERFADGHATPKERSNAIFLAEIPTFGNDFLPGEWRKWHPDGSIPSSVQRLVEMGVLTPEQLEENEPAVDKAVESRLLAAASLAEAACSRGPFDHDWWHHNIPRVPWPGDWLLRCVFGDPFLPFVFFSRTWLTPNVVSLARSIYDERDFERMPLLGAALKEGGCANHEMMDHCRSELPHVRGCWVVDLVLGKS</sequence>
<evidence type="ECO:0000313" key="2">
    <source>
        <dbReference type="Proteomes" id="UP000010798"/>
    </source>
</evidence>
<dbReference type="OrthoDB" id="286822at2"/>
<dbReference type="KEGG" id="saci:Sinac_1679"/>
<dbReference type="Proteomes" id="UP000010798">
    <property type="component" value="Chromosome"/>
</dbReference>
<dbReference type="EMBL" id="CP003364">
    <property type="protein sequence ID" value="AGA26055.1"/>
    <property type="molecule type" value="Genomic_DNA"/>
</dbReference>
<keyword evidence="2" id="KW-1185">Reference proteome</keyword>
<dbReference type="RefSeq" id="WP_015245224.1">
    <property type="nucleotide sequence ID" value="NC_019892.1"/>
</dbReference>
<protein>
    <submittedName>
        <fullName evidence="1">Uncharacterized protein</fullName>
    </submittedName>
</protein>
<organism evidence="1 2">
    <name type="scientific">Singulisphaera acidiphila (strain ATCC BAA-1392 / DSM 18658 / VKM B-2454 / MOB10)</name>
    <dbReference type="NCBI Taxonomy" id="886293"/>
    <lineage>
        <taxon>Bacteria</taxon>
        <taxon>Pseudomonadati</taxon>
        <taxon>Planctomycetota</taxon>
        <taxon>Planctomycetia</taxon>
        <taxon>Isosphaerales</taxon>
        <taxon>Isosphaeraceae</taxon>
        <taxon>Singulisphaera</taxon>
    </lineage>
</organism>
<evidence type="ECO:0000313" key="1">
    <source>
        <dbReference type="EMBL" id="AGA26055.1"/>
    </source>
</evidence>
<gene>
    <name evidence="1" type="ordered locus">Sinac_1679</name>
</gene>